<name>A0A9Q5I591_SANBA</name>
<comment type="caution">
    <text evidence="3">The sequence shown here is derived from an EMBL/GenBank/DDBJ whole genome shotgun (WGS) entry which is preliminary data.</text>
</comment>
<protein>
    <recommendedName>
        <fullName evidence="2">DUF6699 domain-containing protein</fullName>
    </recommendedName>
</protein>
<feature type="compositionally biased region" description="Polar residues" evidence="1">
    <location>
        <begin position="7"/>
        <end position="16"/>
    </location>
</feature>
<feature type="region of interest" description="Disordered" evidence="1">
    <location>
        <begin position="1"/>
        <end position="50"/>
    </location>
</feature>
<accession>A0A9Q5I591</accession>
<evidence type="ECO:0000313" key="3">
    <source>
        <dbReference type="EMBL" id="OCB91899.1"/>
    </source>
</evidence>
<dbReference type="Pfam" id="PF20415">
    <property type="entry name" value="DUF6699"/>
    <property type="match status" value="1"/>
</dbReference>
<organism evidence="3 4">
    <name type="scientific">Sanghuangporus baumii</name>
    <name type="common">Phellinus baumii</name>
    <dbReference type="NCBI Taxonomy" id="108892"/>
    <lineage>
        <taxon>Eukaryota</taxon>
        <taxon>Fungi</taxon>
        <taxon>Dikarya</taxon>
        <taxon>Basidiomycota</taxon>
        <taxon>Agaricomycotina</taxon>
        <taxon>Agaricomycetes</taxon>
        <taxon>Hymenochaetales</taxon>
        <taxon>Hymenochaetaceae</taxon>
        <taxon>Sanghuangporus</taxon>
    </lineage>
</organism>
<gene>
    <name evidence="3" type="ORF">A7U60_g794</name>
</gene>
<keyword evidence="4" id="KW-1185">Reference proteome</keyword>
<dbReference type="InterPro" id="IPR046522">
    <property type="entry name" value="DUF6699"/>
</dbReference>
<reference evidence="3" key="1">
    <citation type="submission" date="2016-06" db="EMBL/GenBank/DDBJ databases">
        <title>Draft Genome sequence of the fungus Inonotus baumii.</title>
        <authorList>
            <person name="Zhu H."/>
            <person name="Lin W."/>
        </authorList>
    </citation>
    <scope>NUCLEOTIDE SEQUENCE</scope>
    <source>
        <strain evidence="3">821</strain>
    </source>
</reference>
<evidence type="ECO:0000256" key="1">
    <source>
        <dbReference type="SAM" id="MobiDB-lite"/>
    </source>
</evidence>
<sequence length="207" mass="22038">MGKNKDAGNTASNANVSARAHTHDRRNGNSKLGPSDRSLPATNPGLTSLDIHIPQLPPFWKPIQLRRTSSPTPPSHSTSANSSLKPFSVGEVLDAIHRYLQQPITGKEYKTLPEALQKVIARAYWQRHDAVLSAGRTEEAERIKKSGIRRVDALAGYTQFVAFVPAPAAAANGSAGAGEVWQVILSAPAPASPVAHAHADGPVHRSS</sequence>
<dbReference type="EMBL" id="LNZH02000051">
    <property type="protein sequence ID" value="OCB91899.1"/>
    <property type="molecule type" value="Genomic_DNA"/>
</dbReference>
<evidence type="ECO:0000259" key="2">
    <source>
        <dbReference type="Pfam" id="PF20415"/>
    </source>
</evidence>
<proteinExistence type="predicted"/>
<dbReference type="AlphaFoldDB" id="A0A9Q5I591"/>
<dbReference type="Proteomes" id="UP000757232">
    <property type="component" value="Unassembled WGS sequence"/>
</dbReference>
<feature type="region of interest" description="Disordered" evidence="1">
    <location>
        <begin position="64"/>
        <end position="84"/>
    </location>
</feature>
<feature type="domain" description="DUF6699" evidence="2">
    <location>
        <begin position="20"/>
        <end position="163"/>
    </location>
</feature>
<evidence type="ECO:0000313" key="4">
    <source>
        <dbReference type="Proteomes" id="UP000757232"/>
    </source>
</evidence>
<dbReference type="OrthoDB" id="3251728at2759"/>